<protein>
    <submittedName>
        <fullName evidence="5">RRM domain-containing protein</fullName>
    </submittedName>
</protein>
<dbReference type="EMBL" id="JARVKM010000014">
    <property type="protein sequence ID" value="KAK9778687.1"/>
    <property type="molecule type" value="Genomic_DNA"/>
</dbReference>
<dbReference type="InterPro" id="IPR000504">
    <property type="entry name" value="RRM_dom"/>
</dbReference>
<evidence type="ECO:0000313" key="6">
    <source>
        <dbReference type="Proteomes" id="UP001465668"/>
    </source>
</evidence>
<reference evidence="5 6" key="1">
    <citation type="submission" date="2024-02" db="EMBL/GenBank/DDBJ databases">
        <title>First draft genome assembly of two strains of Seiridium cardinale.</title>
        <authorList>
            <person name="Emiliani G."/>
            <person name="Scali E."/>
        </authorList>
    </citation>
    <scope>NUCLEOTIDE SEQUENCE [LARGE SCALE GENOMIC DNA]</scope>
    <source>
        <strain evidence="5 6">BM-138-000479</strain>
    </source>
</reference>
<dbReference type="PANTHER" id="PTHR19965">
    <property type="entry name" value="RNA AND EXPORT FACTOR BINDING PROTEIN"/>
    <property type="match status" value="1"/>
</dbReference>
<evidence type="ECO:0000256" key="1">
    <source>
        <dbReference type="ARBA" id="ARBA00022884"/>
    </source>
</evidence>
<feature type="region of interest" description="Disordered" evidence="3">
    <location>
        <begin position="162"/>
        <end position="216"/>
    </location>
</feature>
<dbReference type="CDD" id="cd12267">
    <property type="entry name" value="RRM_YRA1_MLO3"/>
    <property type="match status" value="1"/>
</dbReference>
<keyword evidence="1 2" id="KW-0694">RNA-binding</keyword>
<dbReference type="SMART" id="SM01218">
    <property type="entry name" value="FoP_duplication"/>
    <property type="match status" value="1"/>
</dbReference>
<feature type="compositionally biased region" description="Basic residues" evidence="3">
    <location>
        <begin position="196"/>
        <end position="211"/>
    </location>
</feature>
<feature type="domain" description="RRM" evidence="4">
    <location>
        <begin position="69"/>
        <end position="147"/>
    </location>
</feature>
<feature type="compositionally biased region" description="Low complexity" evidence="3">
    <location>
        <begin position="50"/>
        <end position="63"/>
    </location>
</feature>
<feature type="compositionally biased region" description="Basic residues" evidence="3">
    <location>
        <begin position="19"/>
        <end position="32"/>
    </location>
</feature>
<dbReference type="InterPro" id="IPR034357">
    <property type="entry name" value="Yra1/Mlo3_RRM"/>
</dbReference>
<dbReference type="SMART" id="SM00360">
    <property type="entry name" value="RRM"/>
    <property type="match status" value="1"/>
</dbReference>
<dbReference type="PANTHER" id="PTHR19965:SF35">
    <property type="entry name" value="RNA ANNEALING PROTEIN YRA1"/>
    <property type="match status" value="1"/>
</dbReference>
<keyword evidence="6" id="KW-1185">Reference proteome</keyword>
<dbReference type="SUPFAM" id="SSF54928">
    <property type="entry name" value="RNA-binding domain, RBD"/>
    <property type="match status" value="1"/>
</dbReference>
<dbReference type="InterPro" id="IPR051229">
    <property type="entry name" value="ALYREF_mRNA_export"/>
</dbReference>
<sequence>MSGKLDQSLDEIVSTQRKAGGRRGRNPARRASGRPATTAPVGGVQKNSKKPQTATKQAPAKAAGGPGDSKVVVSNLPKDVTESQIKEYFLTSVGPIKRLELAYGPGGASRGVATITFSKRDGASKAFNQLNGLLVDGRPIKIEIILSGDKAAEMAPAPKTLTERISQPKSQPKSAAPNKKKEAAAKDAAAGGAARGGRRRTPRGKSSRPAKKSAEELDSEMADYFVSGNQNENATEGTAAPATNGDAPMEDDIMEIQSSPRAEGDSTAHNAIARNQCSTPFENSRSAANAMSYPNDAWDCGFKTKRYSHDSVLLSKMSSQSHPPLFWVSY</sequence>
<dbReference type="Pfam" id="PF00076">
    <property type="entry name" value="RRM_1"/>
    <property type="match status" value="1"/>
</dbReference>
<proteinExistence type="predicted"/>
<organism evidence="5 6">
    <name type="scientific">Seiridium cardinale</name>
    <dbReference type="NCBI Taxonomy" id="138064"/>
    <lineage>
        <taxon>Eukaryota</taxon>
        <taxon>Fungi</taxon>
        <taxon>Dikarya</taxon>
        <taxon>Ascomycota</taxon>
        <taxon>Pezizomycotina</taxon>
        <taxon>Sordariomycetes</taxon>
        <taxon>Xylariomycetidae</taxon>
        <taxon>Amphisphaeriales</taxon>
        <taxon>Sporocadaceae</taxon>
        <taxon>Seiridium</taxon>
    </lineage>
</organism>
<accession>A0ABR2XY72</accession>
<dbReference type="Gene3D" id="3.30.70.330">
    <property type="match status" value="1"/>
</dbReference>
<feature type="region of interest" description="Disordered" evidence="3">
    <location>
        <begin position="1"/>
        <end position="73"/>
    </location>
</feature>
<evidence type="ECO:0000259" key="4">
    <source>
        <dbReference type="PROSITE" id="PS50102"/>
    </source>
</evidence>
<dbReference type="InterPro" id="IPR025715">
    <property type="entry name" value="FoP_C"/>
</dbReference>
<comment type="caution">
    <text evidence="5">The sequence shown here is derived from an EMBL/GenBank/DDBJ whole genome shotgun (WGS) entry which is preliminary data.</text>
</comment>
<gene>
    <name evidence="5" type="ORF">SCAR479_04310</name>
</gene>
<evidence type="ECO:0000256" key="3">
    <source>
        <dbReference type="SAM" id="MobiDB-lite"/>
    </source>
</evidence>
<evidence type="ECO:0000313" key="5">
    <source>
        <dbReference type="EMBL" id="KAK9778687.1"/>
    </source>
</evidence>
<dbReference type="InterPro" id="IPR012677">
    <property type="entry name" value="Nucleotide-bd_a/b_plait_sf"/>
</dbReference>
<name>A0ABR2XY72_9PEZI</name>
<evidence type="ECO:0000256" key="2">
    <source>
        <dbReference type="PROSITE-ProRule" id="PRU00176"/>
    </source>
</evidence>
<feature type="region of interest" description="Disordered" evidence="3">
    <location>
        <begin position="231"/>
        <end position="250"/>
    </location>
</feature>
<dbReference type="Proteomes" id="UP001465668">
    <property type="component" value="Unassembled WGS sequence"/>
</dbReference>
<dbReference type="InterPro" id="IPR035979">
    <property type="entry name" value="RBD_domain_sf"/>
</dbReference>
<dbReference type="PROSITE" id="PS50102">
    <property type="entry name" value="RRM"/>
    <property type="match status" value="1"/>
</dbReference>